<evidence type="ECO:0000256" key="3">
    <source>
        <dbReference type="ARBA" id="ARBA00022722"/>
    </source>
</evidence>
<dbReference type="SUPFAM" id="SSF56672">
    <property type="entry name" value="DNA/RNA polymerases"/>
    <property type="match status" value="1"/>
</dbReference>
<evidence type="ECO:0000256" key="2">
    <source>
        <dbReference type="ARBA" id="ARBA00022695"/>
    </source>
</evidence>
<protein>
    <submittedName>
        <fullName evidence="9">DNA-directed RNA polymerase V subunit 5C-like</fullName>
    </submittedName>
</protein>
<gene>
    <name evidence="9" type="ORF">F3Y22_tig00111128pilonHSYRG00157</name>
</gene>
<dbReference type="InterPro" id="IPR043128">
    <property type="entry name" value="Rev_trsase/Diguanyl_cyclase"/>
</dbReference>
<name>A0A6A2YYY2_HIBSY</name>
<keyword evidence="5" id="KW-0378">Hydrolase</keyword>
<dbReference type="InterPro" id="IPR001584">
    <property type="entry name" value="Integrase_cat-core"/>
</dbReference>
<keyword evidence="4" id="KW-0255">Endonuclease</keyword>
<evidence type="ECO:0000256" key="7">
    <source>
        <dbReference type="SAM" id="MobiDB-lite"/>
    </source>
</evidence>
<evidence type="ECO:0000256" key="5">
    <source>
        <dbReference type="ARBA" id="ARBA00022801"/>
    </source>
</evidence>
<dbReference type="Pfam" id="PF00665">
    <property type="entry name" value="rve"/>
    <property type="match status" value="1"/>
</dbReference>
<keyword evidence="2" id="KW-0548">Nucleotidyltransferase</keyword>
<dbReference type="Gene3D" id="3.30.70.270">
    <property type="match status" value="1"/>
</dbReference>
<dbReference type="Pfam" id="PF20167">
    <property type="entry name" value="Transposase_32"/>
    <property type="match status" value="1"/>
</dbReference>
<dbReference type="PANTHER" id="PTHR24559">
    <property type="entry name" value="TRANSPOSON TY3-I GAG-POL POLYPROTEIN"/>
    <property type="match status" value="1"/>
</dbReference>
<dbReference type="InterPro" id="IPR000477">
    <property type="entry name" value="RT_dom"/>
</dbReference>
<sequence length="1854" mass="209681">MTRSNTEEPLEPIDPEIERFFRQRRRAQRVNMYQLRNQGIGHEGDQNAEANLNAGNTARPRSIRDHLNPILEDLNPRIMAPDIQVTHFELKPVMFNMLNSIGQFGGMPNEDARQHIRNFLEGMVKWRSSGFYGVVDRFVQIFFAACWDRYKALLRKCSNHGFQDWTQVVMFYNGVNAPTRMMLDASTNGTLLDKSPAEAFDILDRIATNDYQFPSTMHGFGCKSHGALELDSKDVVSTQLAAITNMLKNLQRPSECWDRYKALLRKCSNHGFQDWTQVVMFYNGVNAPTRMMLDAPTNGTLLDKSPAEAFDILDRIATNDYQFPSTMYGFGCKSHGTLDLDSKDVVSAQLAAITNMLKNLQRPSEVREVKAAHSACLLCQGNHNESDCPTNQESINFFGNFNRGNNNPYSNTYNPGWRQHPIFSWGNQGTSNAHQPVWQQNFNDSQGYQSNMPWHNQNKGVSSSLNTSSLEATMQEFIATTKTMLQDHSISIKNQGALLQSHSSSLRALESQVEQYSVLTLRSGTQINFEDKFGRKSKDDSPPTTSQADKEVQDEVPKEEDKSEGSLSKETEGTNRNATTTSIRTPSVQEARPPPHFPQRLKKHNEDVQFKKFVDILSQLQINVPFLEAMEQMPTYAKFLNKLAPKRHDPGSFIIPCSIGNKFDEKALCDLGSNVIVRVDKFVFPVDFLILDCEVDATAPSILGRPFLATGRILIDYERALTPNQESSLLSVLSQYKKALGWTMADLKGISPTICMHKILLEECHGKSIEPHSWVSLVQCVPKKGGMTVVTREDNELIPTRTVIGWQICMDYRKLNKATKKDHFPLPFIDQMLDRLAGKAFYCFLDGYSGYNQIAIAPEDQEKTTFTCPYGTYAFRRMPFGLCNAPVTFQRCMQAIFSDMIGDFLEIFMDDFSVSRDDFQKCLSNLAKVLKRCEEADLVLNWEKCHFMVTEGIVLGHKISEKGIETIHQGFLNIIQALVHPATIESTIRVRSEIPWRIQRAEAKTYLCTDCTKVIVHTDHSAIKYLVNKKNAKPRLIRWILLLQEFNLEVIDRKGTEKQVADHLSRLENISECHDIFDIKEEFPDEKILYATAIPWYADLVNFLVSGVFPYELNSQGKKRFLHDAKFYFWDEPYLFKQCADQMIRRCVPEEEQNDILHHCHASTCGGHFRGSRTATKGIDFMGPFPSSFGDLYILLAVDYVSKWVEAIATPRNNSKMVLKFLHKNIFTRFGVPRAIISDEGTQFDNKLIAKALQKYGVKDWSPKLDEALWAYRTHLKHLWECRPSRWLKLFLGKLKSRWSGPFEVYHVYPYGAIDIKNMDDRSIFKVNGQRLKAYQGVLPACDKSALLLHDVIDDHHASFAQEADNETYQGILEDLCLPDTQWNGQQLRRKTVDRDRLLPQVKLWNHFMKHKLLPTSHNTTVSCQRMLLLHSIISGRPIDVGKIIVEQAHLCLKRQASALVFPNLITALCRKKKVREEIFDEILPGIAGLNKEKIPMLLGYKEAKGNALMEFLPHTNFTIPTFPDELVPLNEDAEASAEVPHPEPATAQHSSSKDSHRPAEVEEPVDPNPIHEVSPDVDREANRQLAHLPEPAQFVESLTEEHPEIPPPPIPMEVDNLEVSQPTESAKESQSEMPRQASLRRSKRRLKKASQHQEPPLPTVQEGPSTSPATPASDSKHSSPLSSASALAAQLSHHQHEAKFAVAFYFYCGATLWERYLSDGVQNAQGERRYFPASCLLLSEISAREIFLEDPPGGVSAAIADPADHATCSADPVFPWASAAGLCRVSASNPGRITTNFARLSSKSTMVLGFSRIVNNKREWRSKHPRGASSLGAVLGGRGRHLAVHVEGFFSSP</sequence>
<keyword evidence="6" id="KW-0695">RNA-directed DNA polymerase</keyword>
<keyword evidence="3" id="KW-0540">Nuclease</keyword>
<proteinExistence type="predicted"/>
<dbReference type="Gene3D" id="3.30.420.10">
    <property type="entry name" value="Ribonuclease H-like superfamily/Ribonuclease H"/>
    <property type="match status" value="1"/>
</dbReference>
<comment type="caution">
    <text evidence="9">The sequence shown here is derived from an EMBL/GenBank/DDBJ whole genome shotgun (WGS) entry which is preliminary data.</text>
</comment>
<feature type="compositionally biased region" description="Basic and acidic residues" evidence="7">
    <location>
        <begin position="531"/>
        <end position="541"/>
    </location>
</feature>
<feature type="compositionally biased region" description="Low complexity" evidence="7">
    <location>
        <begin position="1665"/>
        <end position="1682"/>
    </location>
</feature>
<evidence type="ECO:0000256" key="1">
    <source>
        <dbReference type="ARBA" id="ARBA00022679"/>
    </source>
</evidence>
<dbReference type="SUPFAM" id="SSF53098">
    <property type="entry name" value="Ribonuclease H-like"/>
    <property type="match status" value="1"/>
</dbReference>
<evidence type="ECO:0000313" key="10">
    <source>
        <dbReference type="Proteomes" id="UP000436088"/>
    </source>
</evidence>
<dbReference type="PROSITE" id="PS50994">
    <property type="entry name" value="INTEGRASE"/>
    <property type="match status" value="1"/>
</dbReference>
<dbReference type="PANTHER" id="PTHR24559:SF429">
    <property type="entry name" value="RNA-DIRECTED DNA POLYMERASE HOMOLOG"/>
    <property type="match status" value="1"/>
</dbReference>
<feature type="region of interest" description="Disordered" evidence="7">
    <location>
        <begin position="531"/>
        <end position="602"/>
    </location>
</feature>
<dbReference type="InterPro" id="IPR012337">
    <property type="entry name" value="RNaseH-like_sf"/>
</dbReference>
<evidence type="ECO:0000256" key="4">
    <source>
        <dbReference type="ARBA" id="ARBA00022759"/>
    </source>
</evidence>
<feature type="region of interest" description="Disordered" evidence="7">
    <location>
        <begin position="1598"/>
        <end position="1682"/>
    </location>
</feature>
<feature type="compositionally biased region" description="Basic and acidic residues" evidence="7">
    <location>
        <begin position="548"/>
        <end position="573"/>
    </location>
</feature>
<dbReference type="InterPro" id="IPR036397">
    <property type="entry name" value="RNaseH_sf"/>
</dbReference>
<feature type="region of interest" description="Disordered" evidence="7">
    <location>
        <begin position="1534"/>
        <end position="1576"/>
    </location>
</feature>
<feature type="domain" description="Integrase catalytic" evidence="8">
    <location>
        <begin position="1170"/>
        <end position="1259"/>
    </location>
</feature>
<dbReference type="InterPro" id="IPR041373">
    <property type="entry name" value="RT_RNaseH"/>
</dbReference>
<dbReference type="InterPro" id="IPR046796">
    <property type="entry name" value="Transposase_32_dom"/>
</dbReference>
<feature type="compositionally biased region" description="Polar residues" evidence="7">
    <location>
        <begin position="574"/>
        <end position="588"/>
    </location>
</feature>
<dbReference type="GO" id="GO:0003964">
    <property type="term" value="F:RNA-directed DNA polymerase activity"/>
    <property type="evidence" value="ECO:0007669"/>
    <property type="project" value="UniProtKB-KW"/>
</dbReference>
<dbReference type="CDD" id="cd01647">
    <property type="entry name" value="RT_LTR"/>
    <property type="match status" value="1"/>
</dbReference>
<evidence type="ECO:0000313" key="9">
    <source>
        <dbReference type="EMBL" id="KAE8684537.1"/>
    </source>
</evidence>
<evidence type="ECO:0000256" key="6">
    <source>
        <dbReference type="ARBA" id="ARBA00022918"/>
    </source>
</evidence>
<dbReference type="Pfam" id="PF00078">
    <property type="entry name" value="RVT_1"/>
    <property type="match status" value="1"/>
</dbReference>
<evidence type="ECO:0000259" key="8">
    <source>
        <dbReference type="PROSITE" id="PS50994"/>
    </source>
</evidence>
<keyword evidence="10" id="KW-1185">Reference proteome</keyword>
<feature type="compositionally biased region" description="Basic and acidic residues" evidence="7">
    <location>
        <begin position="1552"/>
        <end position="1561"/>
    </location>
</feature>
<dbReference type="Gene3D" id="3.10.10.10">
    <property type="entry name" value="HIV Type 1 Reverse Transcriptase, subunit A, domain 1"/>
    <property type="match status" value="1"/>
</dbReference>
<dbReference type="GO" id="GO:0016787">
    <property type="term" value="F:hydrolase activity"/>
    <property type="evidence" value="ECO:0007669"/>
    <property type="project" value="UniProtKB-KW"/>
</dbReference>
<keyword evidence="1" id="KW-0808">Transferase</keyword>
<dbReference type="GO" id="GO:0004519">
    <property type="term" value="F:endonuclease activity"/>
    <property type="evidence" value="ECO:0007669"/>
    <property type="project" value="UniProtKB-KW"/>
</dbReference>
<dbReference type="GO" id="GO:0000428">
    <property type="term" value="C:DNA-directed RNA polymerase complex"/>
    <property type="evidence" value="ECO:0007669"/>
    <property type="project" value="UniProtKB-KW"/>
</dbReference>
<reference evidence="9" key="1">
    <citation type="submission" date="2019-09" db="EMBL/GenBank/DDBJ databases">
        <title>Draft genome information of white flower Hibiscus syriacus.</title>
        <authorList>
            <person name="Kim Y.-M."/>
        </authorList>
    </citation>
    <scope>NUCLEOTIDE SEQUENCE [LARGE SCALE GENOMIC DNA]</scope>
    <source>
        <strain evidence="9">YM2019G1</strain>
    </source>
</reference>
<dbReference type="InterPro" id="IPR053134">
    <property type="entry name" value="RNA-dir_DNA_polymerase"/>
</dbReference>
<feature type="region of interest" description="Disordered" evidence="7">
    <location>
        <begin position="39"/>
        <end position="61"/>
    </location>
</feature>
<dbReference type="InterPro" id="IPR043502">
    <property type="entry name" value="DNA/RNA_pol_sf"/>
</dbReference>
<accession>A0A6A2YYY2</accession>
<dbReference type="Proteomes" id="UP000436088">
    <property type="component" value="Unassembled WGS sequence"/>
</dbReference>
<organism evidence="9 10">
    <name type="scientific">Hibiscus syriacus</name>
    <name type="common">Rose of Sharon</name>
    <dbReference type="NCBI Taxonomy" id="106335"/>
    <lineage>
        <taxon>Eukaryota</taxon>
        <taxon>Viridiplantae</taxon>
        <taxon>Streptophyta</taxon>
        <taxon>Embryophyta</taxon>
        <taxon>Tracheophyta</taxon>
        <taxon>Spermatophyta</taxon>
        <taxon>Magnoliopsida</taxon>
        <taxon>eudicotyledons</taxon>
        <taxon>Gunneridae</taxon>
        <taxon>Pentapetalae</taxon>
        <taxon>rosids</taxon>
        <taxon>malvids</taxon>
        <taxon>Malvales</taxon>
        <taxon>Malvaceae</taxon>
        <taxon>Malvoideae</taxon>
        <taxon>Hibiscus</taxon>
    </lineage>
</organism>
<feature type="compositionally biased region" description="Basic residues" evidence="7">
    <location>
        <begin position="1639"/>
        <end position="1651"/>
    </location>
</feature>
<dbReference type="Pfam" id="PF17917">
    <property type="entry name" value="RT_RNaseH"/>
    <property type="match status" value="1"/>
</dbReference>
<dbReference type="GO" id="GO:0003676">
    <property type="term" value="F:nucleic acid binding"/>
    <property type="evidence" value="ECO:0007669"/>
    <property type="project" value="InterPro"/>
</dbReference>
<dbReference type="EMBL" id="VEPZ02001238">
    <property type="protein sequence ID" value="KAE8684537.1"/>
    <property type="molecule type" value="Genomic_DNA"/>
</dbReference>
<dbReference type="GO" id="GO:0015074">
    <property type="term" value="P:DNA integration"/>
    <property type="evidence" value="ECO:0007669"/>
    <property type="project" value="InterPro"/>
</dbReference>